<feature type="active site" description="Nucleophile" evidence="8">
    <location>
        <position position="27"/>
    </location>
</feature>
<dbReference type="Proteomes" id="UP000249610">
    <property type="component" value="Unassembled WGS sequence"/>
</dbReference>
<gene>
    <name evidence="11" type="ORF">LV83_02229</name>
</gene>
<evidence type="ECO:0000256" key="7">
    <source>
        <dbReference type="PIRNR" id="PIRNR000077"/>
    </source>
</evidence>
<evidence type="ECO:0000256" key="2">
    <source>
        <dbReference type="ARBA" id="ARBA00022448"/>
    </source>
</evidence>
<evidence type="ECO:0000313" key="12">
    <source>
        <dbReference type="Proteomes" id="UP000249610"/>
    </source>
</evidence>
<comment type="caution">
    <text evidence="11">The sequence shown here is derived from an EMBL/GenBank/DDBJ whole genome shotgun (WGS) entry which is preliminary data.</text>
</comment>
<feature type="site" description="Contributes to redox potential value" evidence="8">
    <location>
        <position position="29"/>
    </location>
</feature>
<keyword evidence="5 9" id="KW-0676">Redox-active center</keyword>
<dbReference type="PRINTS" id="PR00421">
    <property type="entry name" value="THIOREDOXIN"/>
</dbReference>
<protein>
    <recommendedName>
        <fullName evidence="6 7">Thioredoxin</fullName>
    </recommendedName>
</protein>
<feature type="disulfide bond" description="Redox-active" evidence="9">
    <location>
        <begin position="27"/>
        <end position="30"/>
    </location>
</feature>
<keyword evidence="12" id="KW-1185">Reference proteome</keyword>
<evidence type="ECO:0000256" key="8">
    <source>
        <dbReference type="PIRSR" id="PIRSR000077-1"/>
    </source>
</evidence>
<feature type="site" description="Deprotonates C-terminal active site Cys" evidence="8">
    <location>
        <position position="21"/>
    </location>
</feature>
<dbReference type="InterPro" id="IPR017937">
    <property type="entry name" value="Thioredoxin_CS"/>
</dbReference>
<dbReference type="PROSITE" id="PS51352">
    <property type="entry name" value="THIOREDOXIN_2"/>
    <property type="match status" value="1"/>
</dbReference>
<dbReference type="EMBL" id="QLLK01000005">
    <property type="protein sequence ID" value="RAI90217.1"/>
    <property type="molecule type" value="Genomic_DNA"/>
</dbReference>
<keyword evidence="2" id="KW-0813">Transport</keyword>
<feature type="domain" description="Thioredoxin" evidence="10">
    <location>
        <begin position="1"/>
        <end position="103"/>
    </location>
</feature>
<dbReference type="FunFam" id="3.40.30.10:FF:000001">
    <property type="entry name" value="Thioredoxin"/>
    <property type="match status" value="1"/>
</dbReference>
<evidence type="ECO:0000259" key="10">
    <source>
        <dbReference type="PROSITE" id="PS51352"/>
    </source>
</evidence>
<reference evidence="11 12" key="1">
    <citation type="submission" date="2018-06" db="EMBL/GenBank/DDBJ databases">
        <title>Genomic Encyclopedia of Archaeal and Bacterial Type Strains, Phase II (KMG-II): from individual species to whole genera.</title>
        <authorList>
            <person name="Goeker M."/>
        </authorList>
    </citation>
    <scope>NUCLEOTIDE SEQUENCE [LARGE SCALE GENOMIC DNA]</scope>
    <source>
        <strain evidence="11 12">DSM 23446</strain>
    </source>
</reference>
<organism evidence="11 12">
    <name type="scientific">Algoriphagus yeomjeoni</name>
    <dbReference type="NCBI Taxonomy" id="291403"/>
    <lineage>
        <taxon>Bacteria</taxon>
        <taxon>Pseudomonadati</taxon>
        <taxon>Bacteroidota</taxon>
        <taxon>Cytophagia</taxon>
        <taxon>Cytophagales</taxon>
        <taxon>Cyclobacteriaceae</taxon>
        <taxon>Algoriphagus</taxon>
    </lineage>
</organism>
<keyword evidence="4 9" id="KW-1015">Disulfide bond</keyword>
<dbReference type="PANTHER" id="PTHR45663">
    <property type="entry name" value="GEO12009P1"/>
    <property type="match status" value="1"/>
</dbReference>
<dbReference type="Pfam" id="PF00085">
    <property type="entry name" value="Thioredoxin"/>
    <property type="match status" value="1"/>
</dbReference>
<dbReference type="OrthoDB" id="9790390at2"/>
<accession>A0A327PFI9</accession>
<dbReference type="Gene3D" id="3.40.30.10">
    <property type="entry name" value="Glutaredoxin"/>
    <property type="match status" value="1"/>
</dbReference>
<dbReference type="PANTHER" id="PTHR45663:SF11">
    <property type="entry name" value="GEO12009P1"/>
    <property type="match status" value="1"/>
</dbReference>
<dbReference type="PIRSF" id="PIRSF000077">
    <property type="entry name" value="Thioredoxin"/>
    <property type="match status" value="1"/>
</dbReference>
<dbReference type="PROSITE" id="PS00194">
    <property type="entry name" value="THIOREDOXIN_1"/>
    <property type="match status" value="1"/>
</dbReference>
<evidence type="ECO:0000256" key="3">
    <source>
        <dbReference type="ARBA" id="ARBA00022982"/>
    </source>
</evidence>
<dbReference type="NCBIfam" id="TIGR01068">
    <property type="entry name" value="thioredoxin"/>
    <property type="match status" value="1"/>
</dbReference>
<dbReference type="RefSeq" id="WP_111611572.1">
    <property type="nucleotide sequence ID" value="NZ_QLLK01000005.1"/>
</dbReference>
<dbReference type="SUPFAM" id="SSF52833">
    <property type="entry name" value="Thioredoxin-like"/>
    <property type="match status" value="1"/>
</dbReference>
<evidence type="ECO:0000256" key="6">
    <source>
        <dbReference type="NCBIfam" id="TIGR01068"/>
    </source>
</evidence>
<sequence length="106" mass="11815">MSTQAKTFQELIDGDQAVLVDFFATWCGPCKMMQPILEDAAKQLGSKVKILKVDVDKNQLAASKFQVRGVPTLILFQKGKILWRESGVVPTHQLINTLNNNIKDTV</sequence>
<evidence type="ECO:0000256" key="1">
    <source>
        <dbReference type="ARBA" id="ARBA00008987"/>
    </source>
</evidence>
<keyword evidence="3" id="KW-0249">Electron transport</keyword>
<dbReference type="GO" id="GO:0015035">
    <property type="term" value="F:protein-disulfide reductase activity"/>
    <property type="evidence" value="ECO:0007669"/>
    <property type="project" value="UniProtKB-UniRule"/>
</dbReference>
<dbReference type="CDD" id="cd02947">
    <property type="entry name" value="TRX_family"/>
    <property type="match status" value="1"/>
</dbReference>
<proteinExistence type="inferred from homology"/>
<dbReference type="InterPro" id="IPR036249">
    <property type="entry name" value="Thioredoxin-like_sf"/>
</dbReference>
<feature type="active site" description="Nucleophile" evidence="8">
    <location>
        <position position="30"/>
    </location>
</feature>
<dbReference type="InterPro" id="IPR005746">
    <property type="entry name" value="Thioredoxin"/>
</dbReference>
<evidence type="ECO:0000256" key="9">
    <source>
        <dbReference type="PIRSR" id="PIRSR000077-4"/>
    </source>
</evidence>
<evidence type="ECO:0000256" key="5">
    <source>
        <dbReference type="ARBA" id="ARBA00023284"/>
    </source>
</evidence>
<feature type="site" description="Contributes to redox potential value" evidence="8">
    <location>
        <position position="28"/>
    </location>
</feature>
<comment type="similarity">
    <text evidence="1 7">Belongs to the thioredoxin family.</text>
</comment>
<dbReference type="AlphaFoldDB" id="A0A327PFI9"/>
<name>A0A327PFI9_9BACT</name>
<dbReference type="GO" id="GO:0005737">
    <property type="term" value="C:cytoplasm"/>
    <property type="evidence" value="ECO:0007669"/>
    <property type="project" value="TreeGrafter"/>
</dbReference>
<dbReference type="InterPro" id="IPR013766">
    <property type="entry name" value="Thioredoxin_domain"/>
</dbReference>
<evidence type="ECO:0000256" key="4">
    <source>
        <dbReference type="ARBA" id="ARBA00023157"/>
    </source>
</evidence>
<evidence type="ECO:0000313" key="11">
    <source>
        <dbReference type="EMBL" id="RAI90217.1"/>
    </source>
</evidence>